<feature type="transmembrane region" description="Helical" evidence="1">
    <location>
        <begin position="360"/>
        <end position="380"/>
    </location>
</feature>
<feature type="transmembrane region" description="Helical" evidence="1">
    <location>
        <begin position="27"/>
        <end position="44"/>
    </location>
</feature>
<dbReference type="InterPro" id="IPR031584">
    <property type="entry name" value="Put_ABC_export"/>
</dbReference>
<organism evidence="2 3">
    <name type="scientific">Alkalibacterium putridalgicola</name>
    <dbReference type="NCBI Taxonomy" id="426703"/>
    <lineage>
        <taxon>Bacteria</taxon>
        <taxon>Bacillati</taxon>
        <taxon>Bacillota</taxon>
        <taxon>Bacilli</taxon>
        <taxon>Lactobacillales</taxon>
        <taxon>Carnobacteriaceae</taxon>
        <taxon>Alkalibacterium</taxon>
    </lineage>
</organism>
<feature type="transmembrane region" description="Helical" evidence="1">
    <location>
        <begin position="497"/>
        <end position="517"/>
    </location>
</feature>
<feature type="transmembrane region" description="Helical" evidence="1">
    <location>
        <begin position="56"/>
        <end position="79"/>
    </location>
</feature>
<dbReference type="STRING" id="426703.SAMN04488100_10763"/>
<feature type="transmembrane region" description="Helical" evidence="1">
    <location>
        <begin position="241"/>
        <end position="259"/>
    </location>
</feature>
<feature type="transmembrane region" description="Helical" evidence="1">
    <location>
        <begin position="435"/>
        <end position="456"/>
    </location>
</feature>
<reference evidence="2 3" key="1">
    <citation type="submission" date="2016-10" db="EMBL/GenBank/DDBJ databases">
        <authorList>
            <person name="de Groot N.N."/>
        </authorList>
    </citation>
    <scope>NUCLEOTIDE SEQUENCE [LARGE SCALE GENOMIC DNA]</scope>
    <source>
        <strain evidence="2 3">DSM 19182</strain>
    </source>
</reference>
<proteinExistence type="predicted"/>
<feature type="transmembrane region" description="Helical" evidence="1">
    <location>
        <begin position="204"/>
        <end position="229"/>
    </location>
</feature>
<dbReference type="EMBL" id="FOBL01000007">
    <property type="protein sequence ID" value="SEL69109.1"/>
    <property type="molecule type" value="Genomic_DNA"/>
</dbReference>
<dbReference type="Pfam" id="PF16962">
    <property type="entry name" value="ABC_export"/>
    <property type="match status" value="1"/>
</dbReference>
<dbReference type="AlphaFoldDB" id="A0A1H7SA02"/>
<name>A0A1H7SA02_9LACT</name>
<keyword evidence="1" id="KW-1133">Transmembrane helix</keyword>
<keyword evidence="1" id="KW-0472">Membrane</keyword>
<keyword evidence="1" id="KW-0812">Transmembrane</keyword>
<evidence type="ECO:0000256" key="1">
    <source>
        <dbReference type="SAM" id="Phobius"/>
    </source>
</evidence>
<feature type="transmembrane region" description="Helical" evidence="1">
    <location>
        <begin position="468"/>
        <end position="490"/>
    </location>
</feature>
<protein>
    <submittedName>
        <fullName evidence="2">Putative ABC exporter</fullName>
    </submittedName>
</protein>
<feature type="transmembrane region" description="Helical" evidence="1">
    <location>
        <begin position="173"/>
        <end position="198"/>
    </location>
</feature>
<feature type="transmembrane region" description="Helical" evidence="1">
    <location>
        <begin position="113"/>
        <end position="133"/>
    </location>
</feature>
<sequence length="530" mass="60050">MNKSLVYLVRKSFINFFKKLIKKPLKALGMLLLVTYYFFIPFLTKGVITDLGLNTHAGFVLIASIGTLYLTMPLTLTYFKRKGVSFKKQDINFILASPTSPKQALIYALSKEVYINLAMQVMFLMAAVLVFTVPFLTSIIYLLVNIVFSNLLSYSLAVIMYASEEITLKQKQWIKRIVYVVLAMFTVFLMTMVVSQTLESGFDFAYIISVLSSPVVLMIPIFGWQLGWLNLIMLGPTPVRLIATGLFFASAIGLTFYAYRMKVSGEYYEDALSFSENIALLESKKGDISLTEAFGHKKKNYAYKGELKGLKSNVIFHKQFIERRRSKKYFLGWSDFIYLIAGIGLGLTSLFWDGFIVPDYFLEIMVGLSIYLAVFFRPSADWKSEFKNHYLFLMPDSPLNKLFNASLLEHLLTFVRAIFLVVPAGLLMRVSLLEILYAISLNVLLKAMMTYVSILIEAIIGAKIGHTFASIISMVVSVIIMIGPVVALFFTQTLSTFLIFTAISLYAILVLFLFLYLSSINLRNIESLEE</sequence>
<accession>A0A1H7SA02</accession>
<feature type="transmembrane region" description="Helical" evidence="1">
    <location>
        <begin position="336"/>
        <end position="353"/>
    </location>
</feature>
<gene>
    <name evidence="2" type="ORF">SAMN04488100_10763</name>
</gene>
<dbReference type="Proteomes" id="UP000198548">
    <property type="component" value="Unassembled WGS sequence"/>
</dbReference>
<feature type="transmembrane region" description="Helical" evidence="1">
    <location>
        <begin position="407"/>
        <end position="428"/>
    </location>
</feature>
<evidence type="ECO:0000313" key="3">
    <source>
        <dbReference type="Proteomes" id="UP000198548"/>
    </source>
</evidence>
<evidence type="ECO:0000313" key="2">
    <source>
        <dbReference type="EMBL" id="SEL69109.1"/>
    </source>
</evidence>
<dbReference type="RefSeq" id="WP_091487324.1">
    <property type="nucleotide sequence ID" value="NZ_BJUX01000010.1"/>
</dbReference>
<feature type="transmembrane region" description="Helical" evidence="1">
    <location>
        <begin position="139"/>
        <end position="161"/>
    </location>
</feature>